<reference evidence="1 2" key="1">
    <citation type="submission" date="2018-09" db="EMBL/GenBank/DDBJ databases">
        <authorList>
            <person name="Wang Z."/>
        </authorList>
    </citation>
    <scope>NUCLEOTIDE SEQUENCE [LARGE SCALE GENOMIC DNA]</scope>
    <source>
        <strain evidence="1 2">ALS 81</strain>
    </source>
</reference>
<dbReference type="AlphaFoldDB" id="A0A420EAZ9"/>
<evidence type="ECO:0008006" key="3">
    <source>
        <dbReference type="Google" id="ProtNLM"/>
    </source>
</evidence>
<keyword evidence="2" id="KW-1185">Reference proteome</keyword>
<evidence type="ECO:0000313" key="2">
    <source>
        <dbReference type="Proteomes" id="UP000286482"/>
    </source>
</evidence>
<proteinExistence type="predicted"/>
<dbReference type="Proteomes" id="UP000286482">
    <property type="component" value="Unassembled WGS sequence"/>
</dbReference>
<gene>
    <name evidence="1" type="ORF">DBZ36_11405</name>
</gene>
<evidence type="ECO:0000313" key="1">
    <source>
        <dbReference type="EMBL" id="RKF17856.1"/>
    </source>
</evidence>
<accession>A0A420EAZ9</accession>
<dbReference type="RefSeq" id="WP_120355083.1">
    <property type="nucleotide sequence ID" value="NZ_RAQO01000006.1"/>
</dbReference>
<dbReference type="EMBL" id="RAQO01000006">
    <property type="protein sequence ID" value="RKF17856.1"/>
    <property type="molecule type" value="Genomic_DNA"/>
</dbReference>
<sequence length="104" mass="12090">MNSAIEFIKYSLKDQIFEQGFLSLQQRIYEFMQQQSGFCHRMLVQQTDLDYVDVIQWKSPTLAKRAKAMLVRQPCMQEMLEYVDEQSLCSLQLDASAKAGLNNS</sequence>
<comment type="caution">
    <text evidence="1">The sequence shown here is derived from an EMBL/GenBank/DDBJ whole genome shotgun (WGS) entry which is preliminary data.</text>
</comment>
<organism evidence="1 2">
    <name type="scientific">Alginatibacterium sediminis</name>
    <dbReference type="NCBI Taxonomy" id="2164068"/>
    <lineage>
        <taxon>Bacteria</taxon>
        <taxon>Pseudomonadati</taxon>
        <taxon>Pseudomonadota</taxon>
        <taxon>Gammaproteobacteria</taxon>
        <taxon>Alteromonadales</taxon>
        <taxon>Alteromonadaceae</taxon>
        <taxon>Alginatibacterium</taxon>
    </lineage>
</organism>
<name>A0A420EAZ9_9ALTE</name>
<protein>
    <recommendedName>
        <fullName evidence="3">ABM domain-containing protein</fullName>
    </recommendedName>
</protein>